<dbReference type="EMBL" id="HBFY01003727">
    <property type="protein sequence ID" value="CAD8962858.1"/>
    <property type="molecule type" value="Transcribed_RNA"/>
</dbReference>
<sequence length="145" mass="15991">MFVTTLRKESIFDHTSMSGNTEEKKRNFKCTEEASIHLPLDVPPKNELNFLSRGSTLDCLSTNNFNGSVDSFNGSIDELSGLSSLSNAAEGNVPETQSETKPLSFEHLHSSVKQQESPKLVAQASTRVCIGEDSVSDYQELKFED</sequence>
<evidence type="ECO:0000256" key="1">
    <source>
        <dbReference type="SAM" id="MobiDB-lite"/>
    </source>
</evidence>
<organism evidence="2">
    <name type="scientific">Thalassionema nitzschioides</name>
    <dbReference type="NCBI Taxonomy" id="33649"/>
    <lineage>
        <taxon>Eukaryota</taxon>
        <taxon>Sar</taxon>
        <taxon>Stramenopiles</taxon>
        <taxon>Ochrophyta</taxon>
        <taxon>Bacillariophyta</taxon>
        <taxon>Fragilariophyceae</taxon>
        <taxon>Fragilariophycidae</taxon>
        <taxon>Thalassionemales</taxon>
        <taxon>Thalassionemataceae</taxon>
        <taxon>Thalassionema</taxon>
    </lineage>
</organism>
<feature type="compositionally biased region" description="Polar residues" evidence="1">
    <location>
        <begin position="86"/>
        <end position="101"/>
    </location>
</feature>
<reference evidence="2" key="1">
    <citation type="submission" date="2021-01" db="EMBL/GenBank/DDBJ databases">
        <authorList>
            <person name="Corre E."/>
            <person name="Pelletier E."/>
            <person name="Niang G."/>
            <person name="Scheremetjew M."/>
            <person name="Finn R."/>
            <person name="Kale V."/>
            <person name="Holt S."/>
            <person name="Cochrane G."/>
            <person name="Meng A."/>
            <person name="Brown T."/>
            <person name="Cohen L."/>
        </authorList>
    </citation>
    <scope>NUCLEOTIDE SEQUENCE</scope>
</reference>
<proteinExistence type="predicted"/>
<gene>
    <name evidence="2" type="ORF">TNIT0693_LOCUS1533</name>
</gene>
<protein>
    <submittedName>
        <fullName evidence="2">Uncharacterized protein</fullName>
    </submittedName>
</protein>
<name>A0A7S1H191_9STRA</name>
<evidence type="ECO:0000313" key="2">
    <source>
        <dbReference type="EMBL" id="CAD8962858.1"/>
    </source>
</evidence>
<feature type="region of interest" description="Disordered" evidence="1">
    <location>
        <begin position="86"/>
        <end position="117"/>
    </location>
</feature>
<dbReference type="AlphaFoldDB" id="A0A7S1H191"/>
<accession>A0A7S1H191</accession>